<keyword evidence="2" id="KW-1185">Reference proteome</keyword>
<organism evidence="1 2">
    <name type="scientific">Diaphorobacter aerolatus</name>
    <dbReference type="NCBI Taxonomy" id="1288495"/>
    <lineage>
        <taxon>Bacteria</taxon>
        <taxon>Pseudomonadati</taxon>
        <taxon>Pseudomonadota</taxon>
        <taxon>Betaproteobacteria</taxon>
        <taxon>Burkholderiales</taxon>
        <taxon>Comamonadaceae</taxon>
        <taxon>Diaphorobacter</taxon>
    </lineage>
</organism>
<dbReference type="SUPFAM" id="SSF141452">
    <property type="entry name" value="Hcp1-like"/>
    <property type="match status" value="1"/>
</dbReference>
<dbReference type="Pfam" id="PF05638">
    <property type="entry name" value="T6SS_HCP"/>
    <property type="match status" value="1"/>
</dbReference>
<dbReference type="PANTHER" id="PTHR36152:SF1">
    <property type="entry name" value="UBIQUITIN-LIKE DOMAIN-CONTAINING PROTEIN"/>
    <property type="match status" value="1"/>
</dbReference>
<dbReference type="RefSeq" id="WP_187724745.1">
    <property type="nucleotide sequence ID" value="NZ_CP060783.1"/>
</dbReference>
<proteinExistence type="predicted"/>
<dbReference type="PANTHER" id="PTHR36152">
    <property type="entry name" value="CYTOPLASMIC PROTEIN-RELATED"/>
    <property type="match status" value="1"/>
</dbReference>
<dbReference type="InterPro" id="IPR053165">
    <property type="entry name" value="HSI-I_assembly_Hcp1"/>
</dbReference>
<dbReference type="KEGG" id="daer:H9K75_03230"/>
<evidence type="ECO:0000313" key="1">
    <source>
        <dbReference type="EMBL" id="QNP49153.1"/>
    </source>
</evidence>
<dbReference type="InterPro" id="IPR008514">
    <property type="entry name" value="T6SS_Hcp"/>
</dbReference>
<gene>
    <name evidence="1" type="ORF">H9K75_03230</name>
</gene>
<evidence type="ECO:0000313" key="2">
    <source>
        <dbReference type="Proteomes" id="UP000516028"/>
    </source>
</evidence>
<name>A0A7H0GLI7_9BURK</name>
<protein>
    <submittedName>
        <fullName evidence="1">Type VI secretion system tube protein Hcp</fullName>
    </submittedName>
</protein>
<dbReference type="InterPro" id="IPR036624">
    <property type="entry name" value="Hcp1-lik_sf"/>
</dbReference>
<dbReference type="Proteomes" id="UP000516028">
    <property type="component" value="Chromosome"/>
</dbReference>
<reference evidence="1 2" key="1">
    <citation type="submission" date="2020-08" db="EMBL/GenBank/DDBJ databases">
        <title>Genome sequence of Diaphorobacter aerolatus KACC 16536T.</title>
        <authorList>
            <person name="Hyun D.-W."/>
            <person name="Bae J.-W."/>
        </authorList>
    </citation>
    <scope>NUCLEOTIDE SEQUENCE [LARGE SCALE GENOMIC DNA]</scope>
    <source>
        <strain evidence="1 2">KACC 16536</strain>
    </source>
</reference>
<sequence length="159" mass="17062">MSSDFHIKLDGVSGESTHKNHKDEIEILSWSWGVVNASGSGSGGGSGKGKATPQELTFMHKYDKASPVLAQKCADGKHFKDLVLTCRKSGDGQQEFLKVSLKEVFISTVQINGSQGGDLLEAVSVSFKDIETAYKPQDDKGAGKGEVKFGWNIAATEVR</sequence>
<accession>A0A7H0GLI7</accession>
<dbReference type="EMBL" id="CP060783">
    <property type="protein sequence ID" value="QNP49153.1"/>
    <property type="molecule type" value="Genomic_DNA"/>
</dbReference>
<dbReference type="Gene3D" id="2.30.110.20">
    <property type="entry name" value="Hcp1-like"/>
    <property type="match status" value="1"/>
</dbReference>
<dbReference type="AlphaFoldDB" id="A0A7H0GLI7"/>